<evidence type="ECO:0008006" key="6">
    <source>
        <dbReference type="Google" id="ProtNLM"/>
    </source>
</evidence>
<organism evidence="2 4">
    <name type="scientific">Paenibacillus pabuli</name>
    <dbReference type="NCBI Taxonomy" id="1472"/>
    <lineage>
        <taxon>Bacteria</taxon>
        <taxon>Bacillati</taxon>
        <taxon>Bacillota</taxon>
        <taxon>Bacilli</taxon>
        <taxon>Bacillales</taxon>
        <taxon>Paenibacillaceae</taxon>
        <taxon>Paenibacillus</taxon>
    </lineage>
</organism>
<proteinExistence type="predicted"/>
<dbReference type="AlphaFoldDB" id="A0A855XVF4"/>
<keyword evidence="1" id="KW-0732">Signal</keyword>
<evidence type="ECO:0000313" key="5">
    <source>
        <dbReference type="Proteomes" id="UP000248827"/>
    </source>
</evidence>
<dbReference type="EMBL" id="QLLI01000013">
    <property type="protein sequence ID" value="RAI89753.1"/>
    <property type="molecule type" value="Genomic_DNA"/>
</dbReference>
<reference evidence="2 4" key="1">
    <citation type="submission" date="2018-05" db="EMBL/GenBank/DDBJ databases">
        <title>Freshwater and sediment microbial communities from various areas in North America, analyzing microbe dynamics in response to fracking.</title>
        <authorList>
            <person name="Lamendella R."/>
        </authorList>
    </citation>
    <scope>NUCLEOTIDE SEQUENCE [LARGE SCALE GENOMIC DNA]</scope>
    <source>
        <strain evidence="2 4">DB-3</strain>
        <strain evidence="3 5">NG-13</strain>
    </source>
</reference>
<evidence type="ECO:0000313" key="3">
    <source>
        <dbReference type="EMBL" id="RAI89753.1"/>
    </source>
</evidence>
<evidence type="ECO:0000256" key="1">
    <source>
        <dbReference type="SAM" id="SignalP"/>
    </source>
</evidence>
<dbReference type="Proteomes" id="UP000248827">
    <property type="component" value="Unassembled WGS sequence"/>
</dbReference>
<accession>A0A855XVF4</accession>
<evidence type="ECO:0000313" key="2">
    <source>
        <dbReference type="EMBL" id="PWW38930.1"/>
    </source>
</evidence>
<protein>
    <recommendedName>
        <fullName evidence="6">Histidine phosphatase family protein</fullName>
    </recommendedName>
</protein>
<sequence>MYRVTILAISLFLFFGAYHTAEASEISTSSLINDLQKGGYILYVRHGDATVGVDQPDFSLTDCSFGN</sequence>
<keyword evidence="5" id="KW-1185">Reference proteome</keyword>
<name>A0A855XVF4_9BACL</name>
<feature type="signal peptide" evidence="1">
    <location>
        <begin position="1"/>
        <end position="23"/>
    </location>
</feature>
<dbReference type="EMBL" id="QGTZ01000007">
    <property type="protein sequence ID" value="PWW38930.1"/>
    <property type="molecule type" value="Genomic_DNA"/>
</dbReference>
<feature type="chain" id="PRO_5033025602" description="Histidine phosphatase family protein" evidence="1">
    <location>
        <begin position="24"/>
        <end position="67"/>
    </location>
</feature>
<evidence type="ECO:0000313" key="4">
    <source>
        <dbReference type="Proteomes" id="UP000247078"/>
    </source>
</evidence>
<dbReference type="Proteomes" id="UP000247078">
    <property type="component" value="Unassembled WGS sequence"/>
</dbReference>
<gene>
    <name evidence="3" type="ORF">DET54_11336</name>
    <name evidence="2" type="ORF">DET56_107332</name>
</gene>
<comment type="caution">
    <text evidence="2">The sequence shown here is derived from an EMBL/GenBank/DDBJ whole genome shotgun (WGS) entry which is preliminary data.</text>
</comment>